<dbReference type="SUPFAM" id="SSF50447">
    <property type="entry name" value="Translation proteins"/>
    <property type="match status" value="1"/>
</dbReference>
<dbReference type="CDD" id="cd03708">
    <property type="entry name" value="GTPBP_III"/>
    <property type="match status" value="1"/>
</dbReference>
<dbReference type="Pfam" id="PF00009">
    <property type="entry name" value="GTP_EFTU"/>
    <property type="match status" value="1"/>
</dbReference>
<reference evidence="5 6" key="1">
    <citation type="submission" date="2017-04" db="EMBL/GenBank/DDBJ databases">
        <title>Draft genome sequence of Tuber borchii Vittad., a whitish edible truffle.</title>
        <authorList>
            <consortium name="DOE Joint Genome Institute"/>
            <person name="Murat C."/>
            <person name="Kuo A."/>
            <person name="Barry K.W."/>
            <person name="Clum A."/>
            <person name="Dockter R.B."/>
            <person name="Fauchery L."/>
            <person name="Iotti M."/>
            <person name="Kohler A."/>
            <person name="Labutti K."/>
            <person name="Lindquist E.A."/>
            <person name="Lipzen A."/>
            <person name="Ohm R.A."/>
            <person name="Wang M."/>
            <person name="Grigoriev I.V."/>
            <person name="Zambonelli A."/>
            <person name="Martin F.M."/>
        </authorList>
    </citation>
    <scope>NUCLEOTIDE SEQUENCE [LARGE SCALE GENOMIC DNA]</scope>
    <source>
        <strain evidence="5 6">Tbo3840</strain>
    </source>
</reference>
<organism evidence="5 6">
    <name type="scientific">Tuber borchii</name>
    <name type="common">White truffle</name>
    <dbReference type="NCBI Taxonomy" id="42251"/>
    <lineage>
        <taxon>Eukaryota</taxon>
        <taxon>Fungi</taxon>
        <taxon>Dikarya</taxon>
        <taxon>Ascomycota</taxon>
        <taxon>Pezizomycotina</taxon>
        <taxon>Pezizomycetes</taxon>
        <taxon>Pezizales</taxon>
        <taxon>Tuberaceae</taxon>
        <taxon>Tuber</taxon>
    </lineage>
</organism>
<name>A0A2T6ZJ54_TUBBO</name>
<dbReference type="Proteomes" id="UP000244722">
    <property type="component" value="Unassembled WGS sequence"/>
</dbReference>
<dbReference type="PANTHER" id="PTHR43721">
    <property type="entry name" value="ELONGATION FACTOR TU-RELATED"/>
    <property type="match status" value="1"/>
</dbReference>
<comment type="similarity">
    <text evidence="1">Belongs to the TRAFAC class translation factor GTPase superfamily. Classic translation factor GTPase family. EF-Tu/EF-1A subfamily.</text>
</comment>
<dbReference type="GO" id="GO:0003746">
    <property type="term" value="F:translation elongation factor activity"/>
    <property type="evidence" value="ECO:0007669"/>
    <property type="project" value="TreeGrafter"/>
</dbReference>
<dbReference type="FunFam" id="3.40.50.300:FF:000091">
    <property type="entry name" value="Probable GTP-binding protein 1"/>
    <property type="match status" value="1"/>
</dbReference>
<sequence>MATSARADKQIAYDRRRAGELALSDFAEYVEQQQRLRRPGGTAAGDAAEDHDELDIIESLGLADDSQPNSALKDLLLGPREENGPWLRELLLSRIKEGRGETLFEVGVDNNNAESMEFTKEEYEQAMEAVRTAAAEVRAAVTVLITSNLGADGEEPTDGKGVTSTVLIRQKPESLEGLLEIRVAVVGNVDAGKSTMLGVLTKNTLDDGRGRTRVNLFRHKHEIESGRTSSVGMEILGYDAESKIVGSNDPGRKLKWDEIGNRSAKVISFTDLAGHERYLRTTVFGLLGTSPDYVMLMVAANNGLIGMSREHLGIALALNVPVLVVITKIDICPPQILKQTVDQITKILKSPGARKIPIFIKNNTDVVNTAKQFFDTNTSFEFHVNDCFSVPFVGTVVSGVVKSGVIHAGDPILIGPDSLGNFITTSIRSIERKRIAVPVCSAGQSASFALKKVRRREVRKGMVVLPRTDSPPKAHQRFVAEVLILSHATTIKPKYQAMLHVGPVSQTCRIIDINKDLMRTGDRATVAFEFCQRPEFLCAGDKLLFREGRTKGLGIVKSLGYDTNTPLERDEQGKSKGS</sequence>
<keyword evidence="5" id="KW-0378">Hydrolase</keyword>
<dbReference type="EMBL" id="NESQ01000227">
    <property type="protein sequence ID" value="PUU75517.1"/>
    <property type="molecule type" value="Genomic_DNA"/>
</dbReference>
<feature type="domain" description="Tr-type G" evidence="4">
    <location>
        <begin position="178"/>
        <end position="427"/>
    </location>
</feature>
<evidence type="ECO:0000259" key="4">
    <source>
        <dbReference type="PROSITE" id="PS51722"/>
    </source>
</evidence>
<dbReference type="Pfam" id="PF03144">
    <property type="entry name" value="GTP_EFTU_D2"/>
    <property type="match status" value="1"/>
</dbReference>
<keyword evidence="6" id="KW-1185">Reference proteome</keyword>
<dbReference type="InterPro" id="IPR009001">
    <property type="entry name" value="Transl_elong_EF1A/Init_IF2_C"/>
</dbReference>
<dbReference type="PANTHER" id="PTHR43721:SF9">
    <property type="entry name" value="GTP-BINDING PROTEIN 1"/>
    <property type="match status" value="1"/>
</dbReference>
<comment type="caution">
    <text evidence="5">The sequence shown here is derived from an EMBL/GenBank/DDBJ whole genome shotgun (WGS) entry which is preliminary data.</text>
</comment>
<dbReference type="InterPro" id="IPR035531">
    <property type="entry name" value="GTPBP1-like"/>
</dbReference>
<dbReference type="OrthoDB" id="248233at2759"/>
<dbReference type="AlphaFoldDB" id="A0A2T6ZJ54"/>
<dbReference type="GO" id="GO:0003924">
    <property type="term" value="F:GTPase activity"/>
    <property type="evidence" value="ECO:0007669"/>
    <property type="project" value="InterPro"/>
</dbReference>
<evidence type="ECO:0000313" key="5">
    <source>
        <dbReference type="EMBL" id="PUU75517.1"/>
    </source>
</evidence>
<dbReference type="InterPro" id="IPR004161">
    <property type="entry name" value="EFTu-like_2"/>
</dbReference>
<dbReference type="CDD" id="cd03694">
    <property type="entry name" value="GTPBP_II"/>
    <property type="match status" value="1"/>
</dbReference>
<evidence type="ECO:0000256" key="2">
    <source>
        <dbReference type="ARBA" id="ARBA00022741"/>
    </source>
</evidence>
<gene>
    <name evidence="5" type="ORF">B9Z19DRAFT_994193</name>
</gene>
<dbReference type="SUPFAM" id="SSF50465">
    <property type="entry name" value="EF-Tu/eEF-1alpha/eIF2-gamma C-terminal domain"/>
    <property type="match status" value="1"/>
</dbReference>
<evidence type="ECO:0000256" key="1">
    <source>
        <dbReference type="ARBA" id="ARBA00007249"/>
    </source>
</evidence>
<dbReference type="InterPro" id="IPR050055">
    <property type="entry name" value="EF-Tu_GTPase"/>
</dbReference>
<dbReference type="SUPFAM" id="SSF52540">
    <property type="entry name" value="P-loop containing nucleoside triphosphate hydrolases"/>
    <property type="match status" value="1"/>
</dbReference>
<dbReference type="InterPro" id="IPR027417">
    <property type="entry name" value="P-loop_NTPase"/>
</dbReference>
<evidence type="ECO:0000313" key="6">
    <source>
        <dbReference type="Proteomes" id="UP000244722"/>
    </source>
</evidence>
<dbReference type="CDD" id="cd04165">
    <property type="entry name" value="GTPBP1_like"/>
    <property type="match status" value="1"/>
</dbReference>
<keyword evidence="3" id="KW-0342">GTP-binding</keyword>
<dbReference type="InterPro" id="IPR000795">
    <property type="entry name" value="T_Tr_GTP-bd_dom"/>
</dbReference>
<dbReference type="Gene3D" id="3.40.50.300">
    <property type="entry name" value="P-loop containing nucleotide triphosphate hydrolases"/>
    <property type="match status" value="1"/>
</dbReference>
<dbReference type="Gene3D" id="2.40.30.10">
    <property type="entry name" value="Translation factors"/>
    <property type="match status" value="2"/>
</dbReference>
<dbReference type="FunFam" id="2.40.30.10:FF:000014">
    <property type="entry name" value="Probable GTP-binding protein 1"/>
    <property type="match status" value="1"/>
</dbReference>
<keyword evidence="2" id="KW-0547">Nucleotide-binding</keyword>
<dbReference type="GO" id="GO:0005525">
    <property type="term" value="F:GTP binding"/>
    <property type="evidence" value="ECO:0007669"/>
    <property type="project" value="UniProtKB-KW"/>
</dbReference>
<accession>A0A2T6ZJ54</accession>
<proteinExistence type="inferred from homology"/>
<evidence type="ECO:0000256" key="3">
    <source>
        <dbReference type="ARBA" id="ARBA00023134"/>
    </source>
</evidence>
<dbReference type="InterPro" id="IPR009000">
    <property type="entry name" value="Transl_B-barrel_sf"/>
</dbReference>
<protein>
    <submittedName>
        <fullName evidence="5">P-loop containing nucleoside triphosphate hydrolase protein</fullName>
    </submittedName>
</protein>
<dbReference type="STRING" id="42251.A0A2T6ZJ54"/>
<dbReference type="PROSITE" id="PS51722">
    <property type="entry name" value="G_TR_2"/>
    <property type="match status" value="1"/>
</dbReference>